<dbReference type="Pfam" id="PF02106">
    <property type="entry name" value="Fanconi_C"/>
    <property type="match status" value="1"/>
</dbReference>
<accession>A0A2B4SM69</accession>
<dbReference type="InterPro" id="IPR000686">
    <property type="entry name" value="FANCC"/>
</dbReference>
<dbReference type="GO" id="GO:0036297">
    <property type="term" value="P:interstrand cross-link repair"/>
    <property type="evidence" value="ECO:0007669"/>
    <property type="project" value="InterPro"/>
</dbReference>
<name>A0A2B4SM69_STYPI</name>
<reference evidence="2" key="1">
    <citation type="journal article" date="2017" name="bioRxiv">
        <title>Comparative analysis of the genomes of Stylophora pistillata and Acropora digitifera provides evidence for extensive differences between species of corals.</title>
        <authorList>
            <person name="Voolstra C.R."/>
            <person name="Li Y."/>
            <person name="Liew Y.J."/>
            <person name="Baumgarten S."/>
            <person name="Zoccola D."/>
            <person name="Flot J.-F."/>
            <person name="Tambutte S."/>
            <person name="Allemand D."/>
            <person name="Aranda M."/>
        </authorList>
    </citation>
    <scope>NUCLEOTIDE SEQUENCE [LARGE SCALE GENOMIC DNA]</scope>
</reference>
<keyword evidence="2" id="KW-1185">Reference proteome</keyword>
<evidence type="ECO:0000313" key="1">
    <source>
        <dbReference type="EMBL" id="PFX30209.1"/>
    </source>
</evidence>
<dbReference type="OrthoDB" id="10046159at2759"/>
<dbReference type="GO" id="GO:0043240">
    <property type="term" value="C:Fanconi anaemia nuclear complex"/>
    <property type="evidence" value="ECO:0007669"/>
    <property type="project" value="InterPro"/>
</dbReference>
<dbReference type="Proteomes" id="UP000225706">
    <property type="component" value="Unassembled WGS sequence"/>
</dbReference>
<dbReference type="STRING" id="50429.A0A2B4SM69"/>
<proteinExistence type="predicted"/>
<dbReference type="GO" id="GO:0034599">
    <property type="term" value="P:cellular response to oxidative stress"/>
    <property type="evidence" value="ECO:0007669"/>
    <property type="project" value="TreeGrafter"/>
</dbReference>
<dbReference type="AlphaFoldDB" id="A0A2B4SM69"/>
<dbReference type="EMBL" id="LSMT01000054">
    <property type="protein sequence ID" value="PFX30209.1"/>
    <property type="molecule type" value="Genomic_DNA"/>
</dbReference>
<comment type="caution">
    <text evidence="1">The sequence shown here is derived from an EMBL/GenBank/DDBJ whole genome shotgun (WGS) entry which is preliminary data.</text>
</comment>
<dbReference type="GO" id="GO:0006289">
    <property type="term" value="P:nucleotide-excision repair"/>
    <property type="evidence" value="ECO:0007669"/>
    <property type="project" value="TreeGrafter"/>
</dbReference>
<dbReference type="PANTHER" id="PTHR16798">
    <property type="entry name" value="FANCONI ANEMIA GROUP C PROTEIN FANCC"/>
    <property type="match status" value="1"/>
</dbReference>
<dbReference type="PANTHER" id="PTHR16798:SF0">
    <property type="entry name" value="FANCONI ANEMIA GROUP C PROTEIN"/>
    <property type="match status" value="1"/>
</dbReference>
<protein>
    <submittedName>
        <fullName evidence="1">Fanconi anemia group C protein</fullName>
    </submittedName>
</protein>
<gene>
    <name evidence="1" type="primary">FANCC</name>
    <name evidence="1" type="ORF">AWC38_SpisGene5045</name>
</gene>
<evidence type="ECO:0000313" key="2">
    <source>
        <dbReference type="Proteomes" id="UP000225706"/>
    </source>
</evidence>
<sequence>MEAEVRRWYDNVRKWGRGNSAEECKATFESLQDLSSFLKKLEVELDKAKGDPHAILKKFPSVGKLLGQLYENTVVLLSDEVFPILVRCSLLFSNCSGVQERNLNKKAKSWVQTQLRRATTPILKNSILHHIGEFWGYTAQGSLEIMLNKLVSSMCHDLEVLQGFFWNEEEREFYPQKPISGLCLKELSEFCLPLITMPQAKPLVEKILCSQKGLDLVTSCHDEGFLVSESVSKVFLHAVSFNKGLFLSYDAQVNLWKRHQAGFESEILDLIEISSIKRPYISRDQLRDLISSRKLSRACVENPEFFAVAWGVLSSFLTRSGGSAQVAKLLSVFGQMCVEECKEGHQQILSTCSEIFPDYCQLLVRKLAFRPHDAADEESVLANLKNIHLELEELTRRLSLSELFNVWKILWCFPSWEREALQKPLSRSCREEVLNCCINILCWFHVPPLSDKHASLKAAVKEIMNPMRLLKSKTRLQFADIKYILSTCPVLRVSEASTLLGRLLLVFLCDALGGYLVFTEVVKLLLPESSAVKRLSFVVDSLENIFVGKESVSSAEQVKARLLFVQEIRYLFDEAKRESLVATSTESESITQTEELLTRTKTLLNGLTSRKH</sequence>
<organism evidence="1 2">
    <name type="scientific">Stylophora pistillata</name>
    <name type="common">Smooth cauliflower coral</name>
    <dbReference type="NCBI Taxonomy" id="50429"/>
    <lineage>
        <taxon>Eukaryota</taxon>
        <taxon>Metazoa</taxon>
        <taxon>Cnidaria</taxon>
        <taxon>Anthozoa</taxon>
        <taxon>Hexacorallia</taxon>
        <taxon>Scleractinia</taxon>
        <taxon>Astrocoeniina</taxon>
        <taxon>Pocilloporidae</taxon>
        <taxon>Stylophora</taxon>
    </lineage>
</organism>